<keyword evidence="1" id="KW-0472">Membrane</keyword>
<evidence type="ECO:0000313" key="4">
    <source>
        <dbReference type="Proteomes" id="UP000274756"/>
    </source>
</evidence>
<dbReference type="AlphaFoldDB" id="A0A0N4UQA3"/>
<keyword evidence="4" id="KW-1185">Reference proteome</keyword>
<gene>
    <name evidence="2" type="ORF">DME_LOCUS3689</name>
</gene>
<keyword evidence="1" id="KW-0812">Transmembrane</keyword>
<accession>A0A0N4UQA3</accession>
<dbReference type="Proteomes" id="UP000038040">
    <property type="component" value="Unplaced"/>
</dbReference>
<protein>
    <submittedName>
        <fullName evidence="5">PIR Superfamily Protein</fullName>
    </submittedName>
</protein>
<feature type="transmembrane region" description="Helical" evidence="1">
    <location>
        <begin position="121"/>
        <end position="140"/>
    </location>
</feature>
<reference evidence="2 4" key="2">
    <citation type="submission" date="2018-11" db="EMBL/GenBank/DDBJ databases">
        <authorList>
            <consortium name="Pathogen Informatics"/>
        </authorList>
    </citation>
    <scope>NUCLEOTIDE SEQUENCE [LARGE SCALE GENOMIC DNA]</scope>
</reference>
<dbReference type="WBParaSite" id="DME_0001017901-mRNA-1">
    <property type="protein sequence ID" value="DME_0001017901-mRNA-1"/>
    <property type="gene ID" value="DME_0001017901"/>
</dbReference>
<organism evidence="3 5">
    <name type="scientific">Dracunculus medinensis</name>
    <name type="common">Guinea worm</name>
    <dbReference type="NCBI Taxonomy" id="318479"/>
    <lineage>
        <taxon>Eukaryota</taxon>
        <taxon>Metazoa</taxon>
        <taxon>Ecdysozoa</taxon>
        <taxon>Nematoda</taxon>
        <taxon>Chromadorea</taxon>
        <taxon>Rhabditida</taxon>
        <taxon>Spirurina</taxon>
        <taxon>Dracunculoidea</taxon>
        <taxon>Dracunculidae</taxon>
        <taxon>Dracunculus</taxon>
    </lineage>
</organism>
<evidence type="ECO:0000313" key="2">
    <source>
        <dbReference type="EMBL" id="VDN53716.1"/>
    </source>
</evidence>
<dbReference type="EMBL" id="UYYG01000168">
    <property type="protein sequence ID" value="VDN53716.1"/>
    <property type="molecule type" value="Genomic_DNA"/>
</dbReference>
<proteinExistence type="predicted"/>
<evidence type="ECO:0000313" key="3">
    <source>
        <dbReference type="Proteomes" id="UP000038040"/>
    </source>
</evidence>
<name>A0A0N4UQA3_DRAME</name>
<sequence>MEKHKDFLFVTKGFIEELLEKSYGIQSEHFAENSSLFSDENGNKIKELENNLEGIKRDCIISGENSDVYDMIYSTVIEEYENIRSRNVTPYQNERITVYHCKITSSVSEANSTTMFPQTKCIVMCLFFIIFFVLFFILISEEYIIPRIAMSVHYYQPPPF</sequence>
<evidence type="ECO:0000313" key="5">
    <source>
        <dbReference type="WBParaSite" id="DME_0001017901-mRNA-1"/>
    </source>
</evidence>
<reference evidence="5" key="1">
    <citation type="submission" date="2017-02" db="UniProtKB">
        <authorList>
            <consortium name="WormBaseParasite"/>
        </authorList>
    </citation>
    <scope>IDENTIFICATION</scope>
</reference>
<dbReference type="Proteomes" id="UP000274756">
    <property type="component" value="Unassembled WGS sequence"/>
</dbReference>
<evidence type="ECO:0000256" key="1">
    <source>
        <dbReference type="SAM" id="Phobius"/>
    </source>
</evidence>
<keyword evidence="1" id="KW-1133">Transmembrane helix</keyword>